<dbReference type="InterPro" id="IPR029016">
    <property type="entry name" value="GAF-like_dom_sf"/>
</dbReference>
<evidence type="ECO:0000313" key="2">
    <source>
        <dbReference type="EMBL" id="UXE61271.1"/>
    </source>
</evidence>
<dbReference type="AlphaFoldDB" id="A0A977PVQ8"/>
<feature type="domain" description="GAF" evidence="1">
    <location>
        <begin position="3"/>
        <end position="49"/>
    </location>
</feature>
<accession>A0A977PVQ8</accession>
<dbReference type="SUPFAM" id="SSF55781">
    <property type="entry name" value="GAF domain-like"/>
    <property type="match status" value="1"/>
</dbReference>
<sequence>MKLKGALGVPILVQDQVIAVLVFFTTQVRETDPHLVKVVSAVAQQLGLVLERKQIEVALRQQKELLENLVDQRSGNLGSIQAP</sequence>
<protein>
    <submittedName>
        <fullName evidence="2">GAF domain-containing protein</fullName>
    </submittedName>
</protein>
<evidence type="ECO:0000259" key="1">
    <source>
        <dbReference type="Pfam" id="PF01590"/>
    </source>
</evidence>
<dbReference type="Proteomes" id="UP001065613">
    <property type="component" value="Chromosome"/>
</dbReference>
<proteinExistence type="predicted"/>
<dbReference type="Gene3D" id="3.30.450.40">
    <property type="match status" value="1"/>
</dbReference>
<dbReference type="KEGG" id="wna:KA717_38860"/>
<dbReference type="EMBL" id="CP073041">
    <property type="protein sequence ID" value="UXE61271.1"/>
    <property type="molecule type" value="Genomic_DNA"/>
</dbReference>
<dbReference type="InterPro" id="IPR003018">
    <property type="entry name" value="GAF"/>
</dbReference>
<gene>
    <name evidence="2" type="ORF">KA717_38860</name>
</gene>
<name>A0A977PVQ8_9CYAN</name>
<dbReference type="Pfam" id="PF01590">
    <property type="entry name" value="GAF"/>
    <property type="match status" value="1"/>
</dbReference>
<reference evidence="2" key="1">
    <citation type="submission" date="2021-04" db="EMBL/GenBank/DDBJ databases">
        <title>Genome sequence of Woronichinia naegeliana from Washington state freshwater lake bloom.</title>
        <authorList>
            <person name="Dreher T.W."/>
        </authorList>
    </citation>
    <scope>NUCLEOTIDE SEQUENCE</scope>
    <source>
        <strain evidence="2">WA131</strain>
    </source>
</reference>
<organism evidence="2">
    <name type="scientific">Woronichinia naegeliana WA131</name>
    <dbReference type="NCBI Taxonomy" id="2824559"/>
    <lineage>
        <taxon>Bacteria</taxon>
        <taxon>Bacillati</taxon>
        <taxon>Cyanobacteriota</taxon>
        <taxon>Cyanophyceae</taxon>
        <taxon>Synechococcales</taxon>
        <taxon>Coelosphaeriaceae</taxon>
        <taxon>Woronichinia</taxon>
    </lineage>
</organism>